<evidence type="ECO:0000313" key="10">
    <source>
        <dbReference type="Proteomes" id="UP000198341"/>
    </source>
</evidence>
<feature type="transmembrane region" description="Helical" evidence="8">
    <location>
        <begin position="196"/>
        <end position="217"/>
    </location>
</feature>
<evidence type="ECO:0000256" key="7">
    <source>
        <dbReference type="PIRNR" id="PIRNR010045"/>
    </source>
</evidence>
<protein>
    <recommendedName>
        <fullName evidence="3 7">ER membrane protein complex subunit 3</fullName>
    </recommendedName>
</protein>
<evidence type="ECO:0000313" key="9">
    <source>
        <dbReference type="EMBL" id="CCO16399.1"/>
    </source>
</evidence>
<dbReference type="GO" id="GO:0072546">
    <property type="term" value="C:EMC complex"/>
    <property type="evidence" value="ECO:0007669"/>
    <property type="project" value="TreeGrafter"/>
</dbReference>
<feature type="transmembrane region" description="Helical" evidence="8">
    <location>
        <begin position="32"/>
        <end position="50"/>
    </location>
</feature>
<dbReference type="PANTHER" id="PTHR13116:SF5">
    <property type="entry name" value="ER MEMBRANE PROTEIN COMPLEX SUBUNIT 3"/>
    <property type="match status" value="1"/>
</dbReference>
<keyword evidence="5 8" id="KW-1133">Transmembrane helix</keyword>
<dbReference type="GeneID" id="19016107"/>
<keyword evidence="4 8" id="KW-0812">Transmembrane</keyword>
<dbReference type="eggNOG" id="KOG3188">
    <property type="taxonomic scope" value="Eukaryota"/>
</dbReference>
<evidence type="ECO:0000256" key="4">
    <source>
        <dbReference type="ARBA" id="ARBA00022692"/>
    </source>
</evidence>
<dbReference type="InterPro" id="IPR008568">
    <property type="entry name" value="EMC3"/>
</dbReference>
<feature type="transmembrane region" description="Helical" evidence="8">
    <location>
        <begin position="140"/>
        <end position="162"/>
    </location>
</feature>
<evidence type="ECO:0000256" key="8">
    <source>
        <dbReference type="SAM" id="Phobius"/>
    </source>
</evidence>
<dbReference type="EMBL" id="FO082275">
    <property type="protein sequence ID" value="CCO16399.1"/>
    <property type="molecule type" value="Genomic_DNA"/>
</dbReference>
<dbReference type="GO" id="GO:0034975">
    <property type="term" value="P:protein folding in endoplasmic reticulum"/>
    <property type="evidence" value="ECO:0007669"/>
    <property type="project" value="TreeGrafter"/>
</dbReference>
<organism evidence="9 10">
    <name type="scientific">Bathycoccus prasinos</name>
    <dbReference type="NCBI Taxonomy" id="41875"/>
    <lineage>
        <taxon>Eukaryota</taxon>
        <taxon>Viridiplantae</taxon>
        <taxon>Chlorophyta</taxon>
        <taxon>Mamiellophyceae</taxon>
        <taxon>Mamiellales</taxon>
        <taxon>Bathycoccaceae</taxon>
        <taxon>Bathycoccus</taxon>
    </lineage>
</organism>
<dbReference type="STRING" id="41875.K8EEN2"/>
<dbReference type="PANTHER" id="PTHR13116">
    <property type="entry name" value="ER MEMBRANE PROTEIN COMPLEX SUBUNIT 3"/>
    <property type="match status" value="1"/>
</dbReference>
<comment type="subcellular location">
    <subcellularLocation>
        <location evidence="1">Membrane</location>
        <topology evidence="1">Multi-pass membrane protein</topology>
    </subcellularLocation>
</comment>
<keyword evidence="10" id="KW-1185">Reference proteome</keyword>
<dbReference type="RefSeq" id="XP_007513874.1">
    <property type="nucleotide sequence ID" value="XM_007513812.1"/>
</dbReference>
<name>K8EEN2_9CHLO</name>
<dbReference type="Proteomes" id="UP000198341">
    <property type="component" value="Chromosome 4"/>
</dbReference>
<dbReference type="PIRSF" id="PIRSF010045">
    <property type="entry name" value="DUF850_TM_euk"/>
    <property type="match status" value="1"/>
</dbReference>
<sequence>MSSSSLSGGVPGAGGTGALTSHDALLHLDPQIRLYVLLPITIAMFFVGVIRHNVSKIFGQGSSSGKKIDHDGLKEAQAVVRATRIAQNCGYLSEKGFEKRREYFCNETVGVFSQESKKSNVQQQMLSDPSMLSEMLTKNLNMIVPNMLTMAWVNFFFTGFVVGKVPFPLTQRFRSMLQRGIDLQSLDVTYVSSLSWYFLNFFGLGGVFGLVLGNNTLNDTQQMRQMSMMGMDTGKAFKSVKENLEMIAHESAIEEVAEKRATVILRELNGGSSFMKARKAALLSK</sequence>
<keyword evidence="6 8" id="KW-0472">Membrane</keyword>
<proteinExistence type="inferred from homology"/>
<dbReference type="InterPro" id="IPR002809">
    <property type="entry name" value="EMC3/TMCO1"/>
</dbReference>
<evidence type="ECO:0000256" key="1">
    <source>
        <dbReference type="ARBA" id="ARBA00004141"/>
    </source>
</evidence>
<evidence type="ECO:0000256" key="5">
    <source>
        <dbReference type="ARBA" id="ARBA00022989"/>
    </source>
</evidence>
<evidence type="ECO:0000256" key="2">
    <source>
        <dbReference type="ARBA" id="ARBA00005376"/>
    </source>
</evidence>
<dbReference type="KEGG" id="bpg:Bathy04g00820"/>
<evidence type="ECO:0000256" key="6">
    <source>
        <dbReference type="ARBA" id="ARBA00023136"/>
    </source>
</evidence>
<gene>
    <name evidence="9" type="ORF">Bathy04g00820</name>
</gene>
<comment type="similarity">
    <text evidence="2 7">Belongs to the EMC3 family.</text>
</comment>
<dbReference type="OrthoDB" id="6745403at2759"/>
<evidence type="ECO:0000256" key="3">
    <source>
        <dbReference type="ARBA" id="ARBA00020822"/>
    </source>
</evidence>
<reference evidence="9 10" key="1">
    <citation type="submission" date="2011-10" db="EMBL/GenBank/DDBJ databases">
        <authorList>
            <person name="Genoscope - CEA"/>
        </authorList>
    </citation>
    <scope>NUCLEOTIDE SEQUENCE [LARGE SCALE GENOMIC DNA]</scope>
    <source>
        <strain evidence="9 10">RCC 1105</strain>
    </source>
</reference>
<dbReference type="AlphaFoldDB" id="K8EEN2"/>
<dbReference type="Pfam" id="PF01956">
    <property type="entry name" value="EMC3_TMCO1"/>
    <property type="match status" value="1"/>
</dbReference>
<dbReference type="SMART" id="SM01415">
    <property type="entry name" value="DUF106"/>
    <property type="match status" value="1"/>
</dbReference>
<accession>K8EEN2</accession>